<organism evidence="3 4">
    <name type="scientific">Devosia aurantiaca</name>
    <dbReference type="NCBI Taxonomy" id="2714858"/>
    <lineage>
        <taxon>Bacteria</taxon>
        <taxon>Pseudomonadati</taxon>
        <taxon>Pseudomonadota</taxon>
        <taxon>Alphaproteobacteria</taxon>
        <taxon>Hyphomicrobiales</taxon>
        <taxon>Devosiaceae</taxon>
        <taxon>Devosia</taxon>
    </lineage>
</organism>
<dbReference type="Proteomes" id="UP000474802">
    <property type="component" value="Unassembled WGS sequence"/>
</dbReference>
<dbReference type="EMBL" id="JAALFG010000002">
    <property type="protein sequence ID" value="NGP18092.1"/>
    <property type="molecule type" value="Genomic_DNA"/>
</dbReference>
<feature type="signal peptide" evidence="2">
    <location>
        <begin position="1"/>
        <end position="23"/>
    </location>
</feature>
<feature type="chain" id="PRO_5026911151" evidence="2">
    <location>
        <begin position="24"/>
        <end position="132"/>
    </location>
</feature>
<reference evidence="3 4" key="1">
    <citation type="submission" date="2020-02" db="EMBL/GenBank/DDBJ databases">
        <authorList>
            <person name="Khan S.A."/>
            <person name="Jeon C.O."/>
            <person name="Chun B.H."/>
        </authorList>
    </citation>
    <scope>NUCLEOTIDE SEQUENCE [LARGE SCALE GENOMIC DNA]</scope>
    <source>
        <strain evidence="3 4">H239</strain>
    </source>
</reference>
<protein>
    <submittedName>
        <fullName evidence="3">Uncharacterized protein</fullName>
    </submittedName>
</protein>
<feature type="compositionally biased region" description="Low complexity" evidence="1">
    <location>
        <begin position="61"/>
        <end position="75"/>
    </location>
</feature>
<proteinExistence type="predicted"/>
<name>A0A6M1SRT3_9HYPH</name>
<comment type="caution">
    <text evidence="3">The sequence shown here is derived from an EMBL/GenBank/DDBJ whole genome shotgun (WGS) entry which is preliminary data.</text>
</comment>
<evidence type="ECO:0000313" key="4">
    <source>
        <dbReference type="Proteomes" id="UP000474802"/>
    </source>
</evidence>
<accession>A0A6M1SRT3</accession>
<dbReference type="RefSeq" id="WP_164534327.1">
    <property type="nucleotide sequence ID" value="NZ_JAALFG010000002.1"/>
</dbReference>
<evidence type="ECO:0000313" key="3">
    <source>
        <dbReference type="EMBL" id="NGP18092.1"/>
    </source>
</evidence>
<evidence type="ECO:0000256" key="1">
    <source>
        <dbReference type="SAM" id="MobiDB-lite"/>
    </source>
</evidence>
<dbReference type="AlphaFoldDB" id="A0A6M1SRT3"/>
<keyword evidence="2" id="KW-0732">Signal</keyword>
<sequence>MRVKSVVSVLAMTAAMIAAPAFAQEAAATATMMGGVEVSEADRAAVQARCDVLVADDDSTVSDVNTSSSVTTDTETGSDDEDSWLPTPAATTPRRLKASRPRPRSTSKASRSTNALKAVGLPRVRCSNRISA</sequence>
<feature type="compositionally biased region" description="Polar residues" evidence="1">
    <location>
        <begin position="106"/>
        <end position="115"/>
    </location>
</feature>
<feature type="region of interest" description="Disordered" evidence="1">
    <location>
        <begin position="57"/>
        <end position="121"/>
    </location>
</feature>
<keyword evidence="4" id="KW-1185">Reference proteome</keyword>
<evidence type="ECO:0000256" key="2">
    <source>
        <dbReference type="SAM" id="SignalP"/>
    </source>
</evidence>
<gene>
    <name evidence="3" type="ORF">G5575_10850</name>
</gene>
<feature type="compositionally biased region" description="Basic residues" evidence="1">
    <location>
        <begin position="94"/>
        <end position="105"/>
    </location>
</feature>
<reference evidence="3 4" key="2">
    <citation type="submission" date="2020-03" db="EMBL/GenBank/DDBJ databases">
        <title>Devosia chinhatensis sp. nov., isolated from a hexachlorocyclohexane (HCH) dump site in India.</title>
        <authorList>
            <person name="Kumar M."/>
            <person name="Lal R."/>
        </authorList>
    </citation>
    <scope>NUCLEOTIDE SEQUENCE [LARGE SCALE GENOMIC DNA]</scope>
    <source>
        <strain evidence="3 4">H239</strain>
    </source>
</reference>